<dbReference type="GO" id="GO:0042910">
    <property type="term" value="F:xenobiotic transmembrane transporter activity"/>
    <property type="evidence" value="ECO:0007669"/>
    <property type="project" value="InterPro"/>
</dbReference>
<dbReference type="Pfam" id="PF01554">
    <property type="entry name" value="MatE"/>
    <property type="match status" value="2"/>
</dbReference>
<evidence type="ECO:0000256" key="9">
    <source>
        <dbReference type="ARBA" id="ARBA00022989"/>
    </source>
</evidence>
<dbReference type="HOGENOM" id="CLU_012893_0_1_9"/>
<evidence type="ECO:0000313" key="15">
    <source>
        <dbReference type="Proteomes" id="UP000004935"/>
    </source>
</evidence>
<comment type="subcellular location">
    <subcellularLocation>
        <location evidence="2">Cell membrane</location>
        <topology evidence="2">Multi-pass membrane protein</topology>
    </subcellularLocation>
</comment>
<gene>
    <name evidence="14" type="ORF">ANACAC_02721</name>
</gene>
<feature type="transmembrane region" description="Helical" evidence="13">
    <location>
        <begin position="374"/>
        <end position="394"/>
    </location>
</feature>
<evidence type="ECO:0000256" key="4">
    <source>
        <dbReference type="ARBA" id="ARBA00020268"/>
    </source>
</evidence>
<dbReference type="PANTHER" id="PTHR43298:SF2">
    <property type="entry name" value="FMN_FAD EXPORTER YEEO-RELATED"/>
    <property type="match status" value="1"/>
</dbReference>
<proteinExistence type="inferred from homology"/>
<keyword evidence="10" id="KW-0406">Ion transport</keyword>
<dbReference type="AlphaFoldDB" id="B0MGK3"/>
<feature type="transmembrane region" description="Helical" evidence="13">
    <location>
        <begin position="215"/>
        <end position="235"/>
    </location>
</feature>
<evidence type="ECO:0000313" key="14">
    <source>
        <dbReference type="EMBL" id="EDR96690.1"/>
    </source>
</evidence>
<accession>B0MGK3</accession>
<dbReference type="Proteomes" id="UP000004935">
    <property type="component" value="Unassembled WGS sequence"/>
</dbReference>
<evidence type="ECO:0000256" key="11">
    <source>
        <dbReference type="ARBA" id="ARBA00023136"/>
    </source>
</evidence>
<evidence type="ECO:0000256" key="10">
    <source>
        <dbReference type="ARBA" id="ARBA00023065"/>
    </source>
</evidence>
<keyword evidence="11 13" id="KW-0472">Membrane</keyword>
<dbReference type="EMBL" id="ABAX03000021">
    <property type="protein sequence ID" value="EDR96690.1"/>
    <property type="molecule type" value="Genomic_DNA"/>
</dbReference>
<feature type="transmembrane region" description="Helical" evidence="13">
    <location>
        <begin position="27"/>
        <end position="46"/>
    </location>
</feature>
<evidence type="ECO:0000256" key="5">
    <source>
        <dbReference type="ARBA" id="ARBA00022448"/>
    </source>
</evidence>
<keyword evidence="9 13" id="KW-1133">Transmembrane helix</keyword>
<keyword evidence="7" id="KW-1003">Cell membrane</keyword>
<dbReference type="GO" id="GO:0006811">
    <property type="term" value="P:monoatomic ion transport"/>
    <property type="evidence" value="ECO:0007669"/>
    <property type="project" value="UniProtKB-KW"/>
</dbReference>
<comment type="function">
    <text evidence="1">Multidrug efflux pump.</text>
</comment>
<dbReference type="PIRSF" id="PIRSF006603">
    <property type="entry name" value="DinF"/>
    <property type="match status" value="1"/>
</dbReference>
<feature type="transmembrane region" description="Helical" evidence="13">
    <location>
        <begin position="301"/>
        <end position="321"/>
    </location>
</feature>
<dbReference type="STRING" id="411490.ANACAC_02721"/>
<comment type="caution">
    <text evidence="14">The sequence shown here is derived from an EMBL/GenBank/DDBJ whole genome shotgun (WGS) entry which is preliminary data.</text>
</comment>
<evidence type="ECO:0000256" key="12">
    <source>
        <dbReference type="ARBA" id="ARBA00031636"/>
    </source>
</evidence>
<evidence type="ECO:0000256" key="13">
    <source>
        <dbReference type="SAM" id="Phobius"/>
    </source>
</evidence>
<keyword evidence="6" id="KW-0050">Antiport</keyword>
<dbReference type="GO" id="GO:0015297">
    <property type="term" value="F:antiporter activity"/>
    <property type="evidence" value="ECO:0007669"/>
    <property type="project" value="UniProtKB-KW"/>
</dbReference>
<reference evidence="14" key="1">
    <citation type="submission" date="2007-11" db="EMBL/GenBank/DDBJ databases">
        <authorList>
            <person name="Fulton L."/>
            <person name="Clifton S."/>
            <person name="Fulton B."/>
            <person name="Xu J."/>
            <person name="Minx P."/>
            <person name="Pepin K.H."/>
            <person name="Johnson M."/>
            <person name="Thiruvilangam P."/>
            <person name="Bhonagiri V."/>
            <person name="Nash W.E."/>
            <person name="Mardis E.R."/>
            <person name="Wilson R.K."/>
        </authorList>
    </citation>
    <scope>NUCLEOTIDE SEQUENCE [LARGE SCALE GENOMIC DNA]</scope>
    <source>
        <strain evidence="14">DSM 14662</strain>
    </source>
</reference>
<dbReference type="InterPro" id="IPR050222">
    <property type="entry name" value="MATE_MdtK"/>
</dbReference>
<dbReference type="NCBIfam" id="TIGR00797">
    <property type="entry name" value="matE"/>
    <property type="match status" value="1"/>
</dbReference>
<evidence type="ECO:0000256" key="7">
    <source>
        <dbReference type="ARBA" id="ARBA00022475"/>
    </source>
</evidence>
<name>B0MGK3_ANACD</name>
<feature type="transmembrane region" description="Helical" evidence="13">
    <location>
        <begin position="150"/>
        <end position="167"/>
    </location>
</feature>
<dbReference type="InterPro" id="IPR002528">
    <property type="entry name" value="MATE_fam"/>
</dbReference>
<keyword evidence="8 13" id="KW-0812">Transmembrane</keyword>
<evidence type="ECO:0000256" key="8">
    <source>
        <dbReference type="ARBA" id="ARBA00022692"/>
    </source>
</evidence>
<dbReference type="InterPro" id="IPR048279">
    <property type="entry name" value="MdtK-like"/>
</dbReference>
<feature type="transmembrane region" description="Helical" evidence="13">
    <location>
        <begin position="406"/>
        <end position="427"/>
    </location>
</feature>
<feature type="transmembrane region" description="Helical" evidence="13">
    <location>
        <begin position="333"/>
        <end position="354"/>
    </location>
</feature>
<sequence length="464" mass="52232">MKRAFQFCILFRGGFMNHKNKMETRQMFPLIVSMAVPPLISMFMQYTYNFVDCMFVSWIGEKELTAVSLAFPITTLMIAMSIWIGVGVNVLIADNLGQKNQDRADSVVTNGILLSAAMGIIVTGAVLVITKPFFSSFTDDPEIYNLAVRYMRICAFLEVSSMVHICIQKILQGTGNMIAPMWFQIAGVVLNFILDPILIFGYFGFPKMGIEGAAVSTVCGYTLSMILAFMVLILRKQKVRLKIKGFHVDFQIIKEIFVIGFPSFIMNALGAFMIYFTNIFLVVYSTTAVAFFGAYFKLQQVVIMTLNGLVQGCIPIMSYNYGAKNMPRLRQAFKYGTIIGIVLTGISIVLFWTFPEQILKIFNASDEMMTFGVPALKIMCTSYVFAAAGTMTASFMQSTRRVGFSLIINILRQLILLLPLMWILSQVIGMEGIWWSFLAAETITVFISIYLYRRYPVKFSDNPV</sequence>
<dbReference type="PANTHER" id="PTHR43298">
    <property type="entry name" value="MULTIDRUG RESISTANCE PROTEIN NORM-RELATED"/>
    <property type="match status" value="1"/>
</dbReference>
<organism evidence="14 15">
    <name type="scientific">Anaerostipes caccae (strain DSM 14662 / CCUG 47493 / JCM 13470 / NCIMB 13811 / L1-92)</name>
    <dbReference type="NCBI Taxonomy" id="411490"/>
    <lineage>
        <taxon>Bacteria</taxon>
        <taxon>Bacillati</taxon>
        <taxon>Bacillota</taxon>
        <taxon>Clostridia</taxon>
        <taxon>Lachnospirales</taxon>
        <taxon>Lachnospiraceae</taxon>
        <taxon>Anaerostipes</taxon>
    </lineage>
</organism>
<evidence type="ECO:0000256" key="6">
    <source>
        <dbReference type="ARBA" id="ARBA00022449"/>
    </source>
</evidence>
<evidence type="ECO:0000256" key="3">
    <source>
        <dbReference type="ARBA" id="ARBA00010199"/>
    </source>
</evidence>
<evidence type="ECO:0000256" key="2">
    <source>
        <dbReference type="ARBA" id="ARBA00004651"/>
    </source>
</evidence>
<feature type="transmembrane region" description="Helical" evidence="13">
    <location>
        <begin position="179"/>
        <end position="203"/>
    </location>
</feature>
<comment type="similarity">
    <text evidence="3">Belongs to the multi antimicrobial extrusion (MATE) (TC 2.A.66.1) family.</text>
</comment>
<keyword evidence="5" id="KW-0813">Transport</keyword>
<keyword evidence="15" id="KW-1185">Reference proteome</keyword>
<evidence type="ECO:0000256" key="1">
    <source>
        <dbReference type="ARBA" id="ARBA00003408"/>
    </source>
</evidence>
<reference evidence="14" key="2">
    <citation type="submission" date="2013-11" db="EMBL/GenBank/DDBJ databases">
        <title>Draft genome sequence of Anaerostipes caccae (DSM 14662).</title>
        <authorList>
            <person name="Sudarsanam P."/>
            <person name="Ley R."/>
            <person name="Guruge J."/>
            <person name="Turnbaugh P.J."/>
            <person name="Mahowald M."/>
            <person name="Liep D."/>
            <person name="Gordon J."/>
        </authorList>
    </citation>
    <scope>NUCLEOTIDE SEQUENCE</scope>
    <source>
        <strain evidence="14">DSM 14662</strain>
    </source>
</reference>
<feature type="transmembrane region" description="Helical" evidence="13">
    <location>
        <begin position="66"/>
        <end position="92"/>
    </location>
</feature>
<dbReference type="GO" id="GO:0005886">
    <property type="term" value="C:plasma membrane"/>
    <property type="evidence" value="ECO:0007669"/>
    <property type="project" value="UniProtKB-SubCell"/>
</dbReference>
<feature type="transmembrane region" description="Helical" evidence="13">
    <location>
        <begin position="433"/>
        <end position="452"/>
    </location>
</feature>
<protein>
    <recommendedName>
        <fullName evidence="4">Probable multidrug resistance protein NorM</fullName>
    </recommendedName>
    <alternativeName>
        <fullName evidence="12">Multidrug-efflux transporter</fullName>
    </alternativeName>
</protein>
<dbReference type="eggNOG" id="COG0534">
    <property type="taxonomic scope" value="Bacteria"/>
</dbReference>
<feature type="transmembrane region" description="Helical" evidence="13">
    <location>
        <begin position="112"/>
        <end position="130"/>
    </location>
</feature>